<dbReference type="InterPro" id="IPR011993">
    <property type="entry name" value="PH-like_dom_sf"/>
</dbReference>
<dbReference type="InParanoid" id="A0A1Y1UP82"/>
<feature type="compositionally biased region" description="Basic residues" evidence="1">
    <location>
        <begin position="414"/>
        <end position="424"/>
    </location>
</feature>
<dbReference type="PANTHER" id="PTHR37283">
    <property type="entry name" value="PH DOMAIN-CONTAINING PROTEIN YHR131C"/>
    <property type="match status" value="1"/>
</dbReference>
<feature type="region of interest" description="Disordered" evidence="1">
    <location>
        <begin position="300"/>
        <end position="455"/>
    </location>
</feature>
<accession>A0A1Y1UP82</accession>
<feature type="compositionally biased region" description="Basic and acidic residues" evidence="1">
    <location>
        <begin position="175"/>
        <end position="189"/>
    </location>
</feature>
<keyword evidence="4" id="KW-1185">Reference proteome</keyword>
<dbReference type="EMBL" id="NBSH01000002">
    <property type="protein sequence ID" value="ORX39860.1"/>
    <property type="molecule type" value="Genomic_DNA"/>
</dbReference>
<reference evidence="3 4" key="1">
    <citation type="submission" date="2017-03" db="EMBL/GenBank/DDBJ databases">
        <title>Widespread Adenine N6-methylation of Active Genes in Fungi.</title>
        <authorList>
            <consortium name="DOE Joint Genome Institute"/>
            <person name="Mondo S.J."/>
            <person name="Dannebaum R.O."/>
            <person name="Kuo R.C."/>
            <person name="Louie K.B."/>
            <person name="Bewick A.J."/>
            <person name="Labutti K."/>
            <person name="Haridas S."/>
            <person name="Kuo A."/>
            <person name="Salamov A."/>
            <person name="Ahrendt S.R."/>
            <person name="Lau R."/>
            <person name="Bowen B.P."/>
            <person name="Lipzen A."/>
            <person name="Sullivan W."/>
            <person name="Andreopoulos W.B."/>
            <person name="Clum A."/>
            <person name="Lindquist E."/>
            <person name="Daum C."/>
            <person name="Northen T.R."/>
            <person name="Ramamoorthy G."/>
            <person name="Schmitz R.J."/>
            <person name="Gryganskyi A."/>
            <person name="Culley D."/>
            <person name="Magnuson J."/>
            <person name="James T.Y."/>
            <person name="O'Malley M.A."/>
            <person name="Stajich J.E."/>
            <person name="Spatafora J.W."/>
            <person name="Visel A."/>
            <person name="Grigoriev I.V."/>
        </authorList>
    </citation>
    <scope>NUCLEOTIDE SEQUENCE [LARGE SCALE GENOMIC DNA]</scope>
    <source>
        <strain evidence="3 4">NRRL Y-17943</strain>
    </source>
</reference>
<proteinExistence type="predicted"/>
<feature type="compositionally biased region" description="Acidic residues" evidence="1">
    <location>
        <begin position="377"/>
        <end position="390"/>
    </location>
</feature>
<feature type="compositionally biased region" description="Low complexity" evidence="1">
    <location>
        <begin position="235"/>
        <end position="249"/>
    </location>
</feature>
<feature type="compositionally biased region" description="Low complexity" evidence="1">
    <location>
        <begin position="840"/>
        <end position="868"/>
    </location>
</feature>
<feature type="compositionally biased region" description="Polar residues" evidence="1">
    <location>
        <begin position="116"/>
        <end position="139"/>
    </location>
</feature>
<dbReference type="AlphaFoldDB" id="A0A1Y1UP82"/>
<feature type="compositionally biased region" description="Low complexity" evidence="1">
    <location>
        <begin position="880"/>
        <end position="897"/>
    </location>
</feature>
<dbReference type="RefSeq" id="XP_021873645.1">
    <property type="nucleotide sequence ID" value="XM_022017847.1"/>
</dbReference>
<feature type="region of interest" description="Disordered" evidence="1">
    <location>
        <begin position="1"/>
        <end position="284"/>
    </location>
</feature>
<dbReference type="STRING" id="4999.A0A1Y1UP82"/>
<feature type="region of interest" description="Disordered" evidence="1">
    <location>
        <begin position="495"/>
        <end position="630"/>
    </location>
</feature>
<feature type="compositionally biased region" description="Polar residues" evidence="1">
    <location>
        <begin position="602"/>
        <end position="616"/>
    </location>
</feature>
<gene>
    <name evidence="3" type="ORF">BD324DRAFT_648480</name>
</gene>
<dbReference type="GeneID" id="33559656"/>
<dbReference type="OrthoDB" id="5865767at2759"/>
<dbReference type="PROSITE" id="PS50003">
    <property type="entry name" value="PH_DOMAIN"/>
    <property type="match status" value="1"/>
</dbReference>
<dbReference type="Proteomes" id="UP000193218">
    <property type="component" value="Unassembled WGS sequence"/>
</dbReference>
<protein>
    <recommendedName>
        <fullName evidence="2">PH domain-containing protein</fullName>
    </recommendedName>
</protein>
<feature type="compositionally biased region" description="Polar residues" evidence="1">
    <location>
        <begin position="159"/>
        <end position="174"/>
    </location>
</feature>
<dbReference type="SUPFAM" id="SSF50729">
    <property type="entry name" value="PH domain-like"/>
    <property type="match status" value="1"/>
</dbReference>
<feature type="compositionally biased region" description="Low complexity" evidence="1">
    <location>
        <begin position="581"/>
        <end position="601"/>
    </location>
</feature>
<feature type="compositionally biased region" description="Low complexity" evidence="1">
    <location>
        <begin position="209"/>
        <end position="219"/>
    </location>
</feature>
<feature type="compositionally biased region" description="Low complexity" evidence="1">
    <location>
        <begin position="92"/>
        <end position="103"/>
    </location>
</feature>
<evidence type="ECO:0000313" key="4">
    <source>
        <dbReference type="Proteomes" id="UP000193218"/>
    </source>
</evidence>
<feature type="compositionally biased region" description="Basic and acidic residues" evidence="1">
    <location>
        <begin position="341"/>
        <end position="352"/>
    </location>
</feature>
<organism evidence="3 4">
    <name type="scientific">Kockovaella imperatae</name>
    <dbReference type="NCBI Taxonomy" id="4999"/>
    <lineage>
        <taxon>Eukaryota</taxon>
        <taxon>Fungi</taxon>
        <taxon>Dikarya</taxon>
        <taxon>Basidiomycota</taxon>
        <taxon>Agaricomycotina</taxon>
        <taxon>Tremellomycetes</taxon>
        <taxon>Tremellales</taxon>
        <taxon>Cuniculitremaceae</taxon>
        <taxon>Kockovaella</taxon>
    </lineage>
</organism>
<sequence length="1055" mass="111229">MPSLFVKGGRRGSLSLANGSEKEKQQHINNVGGRKSMDGDSTAAGHHAPSAFHPGAKLKTLLGKKTSKQHLDASSETSSQPNGHSSTQPNGSSSTTSPASPVARQSNPSVAEARRSSLSQTLSPESAQSSSNGTWQASYPTVVDDSYADISPDGHLVNGGTSTSPKSPVTASENATRRLEGKTRGHEAGDEQDNDEENDALTSWPAIKPSSPSTSSSPSVNAMTSPKSATTPSLASPLATTPSNSSPLTPATPPPKPTIRSRPDMPLRKSTLISSPPMPQPIKNLPTLVGLLELGSGIPGNGNMPRTPGWGGLMSPRFPGTPGTGAGFPWSLPSVPTASQAKDKPTTDEEARKMRRAMPSLLREPSVLPAHDGGDVGADDDDDTEDESEPEMEHMDGDSEDETEQASESSPSSFHHRLKGKGKGKVKERARASTGVSSLATSVVREEDTSPGVGIITTPRAVATKTDFKSWALPTPGATADHSAPWAKFSAETPAAPTPAFSFGRAPMSTERTVKPDEDGYFSPHYSQSQSAASGAPAAAAAAAAGPAQEGVSSNAPDTRRDSIDASSITASAEDSEETAEVATAPSTSSRPSFYSRPSRSMVNLSTENSAHTPETGSALIPTRSRERPHPTQIKIPARLTRLEAVLTPGSEWKRAPPTPAAGFNGYLASRGLDKNGGPLIASPSMSRSSSAQRQLTRRLSADDLTISPPRYTPPEPGVWIPKPREEEGREQLPKYWCAVHMEGQLTRKNEFSAPGVQARDRSWKKMYFIVRGTSLIVYRFDPHRFPLKAEAGPLVENVSEAESKEHLHVHVPGEVKTAVTVPINGIPPAAARRNDTRRASLPGSESGASGSSIAERRMSVSSTTSVASEEKDAQLFPNRARSASTQSGSSAHSGTTPISSHFRENQLIKQYTLQNAESGLAADYLKRRNVVRVRAEGEQFLLQTDSARDVVDWIEALQAGTNVALDLDDRPMPKIITLPRRRRRRIPGAPGATAAAPVVPATVAASVGAATGPDTAAANVAAVIAAERASGNPTSNRSQMERMLVEDQAAVTAA</sequence>
<name>A0A1Y1UP82_9TREE</name>
<dbReference type="InterPro" id="IPR001849">
    <property type="entry name" value="PH_domain"/>
</dbReference>
<evidence type="ECO:0000259" key="2">
    <source>
        <dbReference type="PROSITE" id="PS50003"/>
    </source>
</evidence>
<dbReference type="Gene3D" id="2.30.29.30">
    <property type="entry name" value="Pleckstrin-homology domain (PH domain)/Phosphotyrosine-binding domain (PTB)"/>
    <property type="match status" value="1"/>
</dbReference>
<dbReference type="PANTHER" id="PTHR37283:SF1">
    <property type="entry name" value="PH DOMAIN-CONTAINING PROTEIN YHR131C"/>
    <property type="match status" value="1"/>
</dbReference>
<evidence type="ECO:0000313" key="3">
    <source>
        <dbReference type="EMBL" id="ORX39860.1"/>
    </source>
</evidence>
<feature type="domain" description="PH" evidence="2">
    <location>
        <begin position="739"/>
        <end position="963"/>
    </location>
</feature>
<dbReference type="SMART" id="SM00233">
    <property type="entry name" value="PH"/>
    <property type="match status" value="1"/>
</dbReference>
<comment type="caution">
    <text evidence="3">The sequence shown here is derived from an EMBL/GenBank/DDBJ whole genome shotgun (WGS) entry which is preliminary data.</text>
</comment>
<feature type="compositionally biased region" description="Polar residues" evidence="1">
    <location>
        <begin position="72"/>
        <end position="91"/>
    </location>
</feature>
<feature type="compositionally biased region" description="Low complexity" evidence="1">
    <location>
        <begin position="527"/>
        <end position="548"/>
    </location>
</feature>
<feature type="compositionally biased region" description="Polar residues" evidence="1">
    <location>
        <begin position="220"/>
        <end position="234"/>
    </location>
</feature>
<feature type="compositionally biased region" description="Acidic residues" evidence="1">
    <location>
        <begin position="190"/>
        <end position="199"/>
    </location>
</feature>
<evidence type="ECO:0000256" key="1">
    <source>
        <dbReference type="SAM" id="MobiDB-lite"/>
    </source>
</evidence>
<feature type="region of interest" description="Disordered" evidence="1">
    <location>
        <begin position="827"/>
        <end position="900"/>
    </location>
</feature>